<dbReference type="EMBL" id="CP000010">
    <property type="protein sequence ID" value="AAU49199.1"/>
    <property type="molecule type" value="Genomic_DNA"/>
</dbReference>
<sequence length="78" mass="8996">MNIRMLLPRFGGRTMLVTPTADRRPPTADRRPPTADHRLPITDYRSRPRERRPPNLPGQTKRPRVSAAVRLLTNPTFL</sequence>
<proteinExistence type="predicted"/>
<accession>A0A0H2WI30</accession>
<protein>
    <submittedName>
        <fullName evidence="2">Uncharacterized protein</fullName>
    </submittedName>
</protein>
<dbReference type="Proteomes" id="UP000006693">
    <property type="component" value="Chromosome 1"/>
</dbReference>
<evidence type="ECO:0000313" key="3">
    <source>
        <dbReference type="Proteomes" id="UP000006693"/>
    </source>
</evidence>
<keyword evidence="3" id="KW-1185">Reference proteome</keyword>
<dbReference type="AlphaFoldDB" id="A0A0H2WI30"/>
<feature type="compositionally biased region" description="Basic and acidic residues" evidence="1">
    <location>
        <begin position="21"/>
        <end position="53"/>
    </location>
</feature>
<gene>
    <name evidence="2" type="ordered locus">BMA0727</name>
</gene>
<evidence type="ECO:0000313" key="2">
    <source>
        <dbReference type="EMBL" id="AAU49199.1"/>
    </source>
</evidence>
<organism evidence="2 3">
    <name type="scientific">Burkholderia mallei (strain ATCC 23344)</name>
    <dbReference type="NCBI Taxonomy" id="243160"/>
    <lineage>
        <taxon>Bacteria</taxon>
        <taxon>Pseudomonadati</taxon>
        <taxon>Pseudomonadota</taxon>
        <taxon>Betaproteobacteria</taxon>
        <taxon>Burkholderiales</taxon>
        <taxon>Burkholderiaceae</taxon>
        <taxon>Burkholderia</taxon>
        <taxon>pseudomallei group</taxon>
    </lineage>
</organism>
<dbReference type="HOGENOM" id="CLU_2615196_0_0_4"/>
<reference evidence="2 3" key="1">
    <citation type="journal article" date="2004" name="Proc. Natl. Acad. Sci. U.S.A.">
        <title>Structural flexibility in the Burkholderia mallei genome.</title>
        <authorList>
            <person name="Nierman W.C."/>
            <person name="DeShazer D."/>
            <person name="Kim H.S."/>
            <person name="Tettelin H."/>
            <person name="Nelson K.E."/>
            <person name="Feldblyum T."/>
            <person name="Ulrich R.L."/>
            <person name="Ronning C.M."/>
            <person name="Brinkac L.M."/>
            <person name="Daugherty S.C."/>
            <person name="Davidsen T.D."/>
            <person name="Deboy R.T."/>
            <person name="Dimitrov G."/>
            <person name="Dodson R.J."/>
            <person name="Durkin A.S."/>
            <person name="Gwinn M.L."/>
            <person name="Haft D.H."/>
            <person name="Khouri H."/>
            <person name="Kolonay J.F."/>
            <person name="Madupu R."/>
            <person name="Mohammoud Y."/>
            <person name="Nelson W.C."/>
            <person name="Radune D."/>
            <person name="Romero C.M."/>
            <person name="Sarria S."/>
            <person name="Selengut J."/>
            <person name="Shamblin C."/>
            <person name="Sullivan S.A."/>
            <person name="White O."/>
            <person name="Yu Y."/>
            <person name="Zafar N."/>
            <person name="Zhou L."/>
            <person name="Fraser C.M."/>
        </authorList>
    </citation>
    <scope>NUCLEOTIDE SEQUENCE [LARGE SCALE GENOMIC DNA]</scope>
    <source>
        <strain evidence="2 3">ATCC 23344</strain>
    </source>
</reference>
<evidence type="ECO:0000256" key="1">
    <source>
        <dbReference type="SAM" id="MobiDB-lite"/>
    </source>
</evidence>
<feature type="region of interest" description="Disordered" evidence="1">
    <location>
        <begin position="14"/>
        <end position="78"/>
    </location>
</feature>
<name>A0A0H2WI30_BURMA</name>
<dbReference type="KEGG" id="bma:BMA0727"/>